<dbReference type="KEGG" id="mku:I2456_21510"/>
<evidence type="ECO:0000313" key="2">
    <source>
        <dbReference type="EMBL" id="QPI36979.1"/>
    </source>
</evidence>
<evidence type="ECO:0000313" key="4">
    <source>
        <dbReference type="Proteomes" id="UP000663583"/>
    </source>
</evidence>
<reference evidence="1 3" key="1">
    <citation type="journal article" date="2019" name="Emerg. Microbes Infect.">
        <title>Comprehensive subspecies identification of 175 nontuberculous mycobacteria species based on 7547 genomic profiles.</title>
        <authorList>
            <person name="Matsumoto Y."/>
            <person name="Kinjo T."/>
            <person name="Motooka D."/>
            <person name="Nabeya D."/>
            <person name="Jung N."/>
            <person name="Uechi K."/>
            <person name="Horii T."/>
            <person name="Iida T."/>
            <person name="Fujita J."/>
            <person name="Nakamura S."/>
        </authorList>
    </citation>
    <scope>NUCLEOTIDE SEQUENCE [LARGE SCALE GENOMIC DNA]</scope>
    <source>
        <strain evidence="1 3">JCM 13573</strain>
    </source>
</reference>
<reference evidence="1" key="2">
    <citation type="submission" date="2020-02" db="EMBL/GenBank/DDBJ databases">
        <authorList>
            <person name="Matsumoto Y."/>
            <person name="Kinjo T."/>
            <person name="Motooka D."/>
            <person name="Nabeya D."/>
            <person name="Jung N."/>
            <person name="Uechi K."/>
            <person name="Horii T."/>
            <person name="Iida T."/>
            <person name="Fujita J."/>
            <person name="Nakamura S."/>
        </authorList>
    </citation>
    <scope>NUCLEOTIDE SEQUENCE</scope>
    <source>
        <strain evidence="1">JCM 13573</strain>
    </source>
</reference>
<sequence length="335" mass="36389">MQTPSEYVTLNSITDNPDMGDERNFFRFKAADDPNAYFSNRIRIAPDHRYTAEVFFENSASPGLASAIDTRVQVLLPSTVKGSAAGSAFVRASNASPPAVWQSSILTLPGPDDAVAIRFVPGTAILHSQGKSNGRQIDIGELVSDSGALVGCDELDGVVPSESRCEGWLTVDFVTDQPRFTVGAWLAAAGSSEYGGNRDIKPGETVTVKMTYENTGTVEQDNVLMTLLSLPRCATVVPGTTWFAADTTDGKWQRSSEDIGPNHPLNVGNYNPHANVYIKFDVQFCDKDQLSQEYNHDWAKGALWTEPYLTVGVSTENGWKTATPFELTILGPNQK</sequence>
<reference evidence="2" key="3">
    <citation type="submission" date="2020-11" db="EMBL/GenBank/DDBJ databases">
        <title>Intraspecies plasmid and genomic variation of Mycobacterium kubicae revealed by the complete genome sequences of two clinical isolates.</title>
        <authorList>
            <person name="Hendrix J.R."/>
            <person name="Epperson L.E."/>
            <person name="Honda J.R."/>
            <person name="Strong M."/>
        </authorList>
    </citation>
    <scope>NUCLEOTIDE SEQUENCE</scope>
    <source>
        <strain evidence="2">JCM 13573</strain>
    </source>
</reference>
<evidence type="ECO:0000313" key="3">
    <source>
        <dbReference type="Proteomes" id="UP000465306"/>
    </source>
</evidence>
<proteinExistence type="predicted"/>
<dbReference type="EMBL" id="CP065047">
    <property type="protein sequence ID" value="QPI36979.1"/>
    <property type="molecule type" value="Genomic_DNA"/>
</dbReference>
<evidence type="ECO:0000313" key="1">
    <source>
        <dbReference type="EMBL" id="GFG66973.1"/>
    </source>
</evidence>
<name>A0AAX1J673_9MYCO</name>
<dbReference type="Proteomes" id="UP000465306">
    <property type="component" value="Unassembled WGS sequence"/>
</dbReference>
<dbReference type="RefSeq" id="WP_139823273.1">
    <property type="nucleotide sequence ID" value="NZ_BLKU01000005.1"/>
</dbReference>
<dbReference type="AlphaFoldDB" id="A0AAX1J673"/>
<gene>
    <name evidence="2" type="ORF">I2456_21510</name>
    <name evidence="1" type="ORF">MKUB_44630</name>
</gene>
<organism evidence="2 4">
    <name type="scientific">Mycobacterium kubicae</name>
    <dbReference type="NCBI Taxonomy" id="120959"/>
    <lineage>
        <taxon>Bacteria</taxon>
        <taxon>Bacillati</taxon>
        <taxon>Actinomycetota</taxon>
        <taxon>Actinomycetes</taxon>
        <taxon>Mycobacteriales</taxon>
        <taxon>Mycobacteriaceae</taxon>
        <taxon>Mycobacterium</taxon>
        <taxon>Mycobacterium simiae complex</taxon>
    </lineage>
</organism>
<accession>A0AAX1J673</accession>
<keyword evidence="3" id="KW-1185">Reference proteome</keyword>
<protein>
    <submittedName>
        <fullName evidence="2">DUF4397 domain-containing protein</fullName>
    </submittedName>
</protein>
<dbReference type="Proteomes" id="UP000663583">
    <property type="component" value="Chromosome"/>
</dbReference>
<dbReference type="EMBL" id="BLKU01000005">
    <property type="protein sequence ID" value="GFG66973.1"/>
    <property type="molecule type" value="Genomic_DNA"/>
</dbReference>